<name>A0AAV2IIL4_LYMST</name>
<feature type="domain" description="CW-type" evidence="9">
    <location>
        <begin position="399"/>
        <end position="453"/>
    </location>
</feature>
<dbReference type="PANTHER" id="PTHR23336:SF76">
    <property type="entry name" value="MORC S5 DOMAIN-CONTAINING PROTEIN"/>
    <property type="match status" value="1"/>
</dbReference>
<feature type="compositionally biased region" description="Basic and acidic residues" evidence="8">
    <location>
        <begin position="810"/>
        <end position="822"/>
    </location>
</feature>
<feature type="compositionally biased region" description="Basic and acidic residues" evidence="8">
    <location>
        <begin position="970"/>
        <end position="990"/>
    </location>
</feature>
<keyword evidence="3" id="KW-0863">Zinc-finger</keyword>
<dbReference type="PANTHER" id="PTHR23336">
    <property type="entry name" value="ZINC FINGER CW-TYPE COILED-COIL DOMAIN PROTEIN 3"/>
    <property type="match status" value="1"/>
</dbReference>
<feature type="region of interest" description="Disordered" evidence="8">
    <location>
        <begin position="744"/>
        <end position="775"/>
    </location>
</feature>
<feature type="compositionally biased region" description="Acidic residues" evidence="8">
    <location>
        <begin position="947"/>
        <end position="969"/>
    </location>
</feature>
<feature type="compositionally biased region" description="Polar residues" evidence="8">
    <location>
        <begin position="671"/>
        <end position="686"/>
    </location>
</feature>
<dbReference type="GO" id="GO:0016887">
    <property type="term" value="F:ATP hydrolysis activity"/>
    <property type="evidence" value="ECO:0007669"/>
    <property type="project" value="InterPro"/>
</dbReference>
<evidence type="ECO:0000256" key="7">
    <source>
        <dbReference type="SAM" id="Coils"/>
    </source>
</evidence>
<evidence type="ECO:0000256" key="3">
    <source>
        <dbReference type="ARBA" id="ARBA00022771"/>
    </source>
</evidence>
<accession>A0AAV2IIL4</accession>
<evidence type="ECO:0000256" key="5">
    <source>
        <dbReference type="ARBA" id="ARBA00023054"/>
    </source>
</evidence>
<dbReference type="Gene3D" id="3.30.40.100">
    <property type="match status" value="1"/>
</dbReference>
<dbReference type="GO" id="GO:0005634">
    <property type="term" value="C:nucleus"/>
    <property type="evidence" value="ECO:0007669"/>
    <property type="project" value="UniProtKB-SubCell"/>
</dbReference>
<evidence type="ECO:0000256" key="4">
    <source>
        <dbReference type="ARBA" id="ARBA00022833"/>
    </source>
</evidence>
<evidence type="ECO:0000256" key="6">
    <source>
        <dbReference type="ARBA" id="ARBA00023242"/>
    </source>
</evidence>
<feature type="compositionally biased region" description="Basic and acidic residues" evidence="8">
    <location>
        <begin position="909"/>
        <end position="934"/>
    </location>
</feature>
<dbReference type="InterPro" id="IPR011124">
    <property type="entry name" value="Znf_CW"/>
</dbReference>
<organism evidence="10 11">
    <name type="scientific">Lymnaea stagnalis</name>
    <name type="common">Great pond snail</name>
    <name type="synonym">Helix stagnalis</name>
    <dbReference type="NCBI Taxonomy" id="6523"/>
    <lineage>
        <taxon>Eukaryota</taxon>
        <taxon>Metazoa</taxon>
        <taxon>Spiralia</taxon>
        <taxon>Lophotrochozoa</taxon>
        <taxon>Mollusca</taxon>
        <taxon>Gastropoda</taxon>
        <taxon>Heterobranchia</taxon>
        <taxon>Euthyneura</taxon>
        <taxon>Panpulmonata</taxon>
        <taxon>Hygrophila</taxon>
        <taxon>Lymnaeoidea</taxon>
        <taxon>Lymnaeidae</taxon>
        <taxon>Lymnaea</taxon>
    </lineage>
</organism>
<feature type="compositionally biased region" description="Polar residues" evidence="8">
    <location>
        <begin position="1252"/>
        <end position="1261"/>
    </location>
</feature>
<dbReference type="InterPro" id="IPR041006">
    <property type="entry name" value="Morc_S5"/>
</dbReference>
<dbReference type="Pfam" id="PF07496">
    <property type="entry name" value="zf-CW"/>
    <property type="match status" value="1"/>
</dbReference>
<evidence type="ECO:0000259" key="9">
    <source>
        <dbReference type="PROSITE" id="PS51050"/>
    </source>
</evidence>
<proteinExistence type="predicted"/>
<comment type="caution">
    <text evidence="10">The sequence shown here is derived from an EMBL/GenBank/DDBJ whole genome shotgun (WGS) entry which is preliminary data.</text>
</comment>
<feature type="region of interest" description="Disordered" evidence="8">
    <location>
        <begin position="631"/>
        <end position="690"/>
    </location>
</feature>
<feature type="region of interest" description="Disordered" evidence="8">
    <location>
        <begin position="1242"/>
        <end position="1305"/>
    </location>
</feature>
<feature type="compositionally biased region" description="Acidic residues" evidence="8">
    <location>
        <begin position="636"/>
        <end position="645"/>
    </location>
</feature>
<keyword evidence="5 7" id="KW-0175">Coiled coil</keyword>
<dbReference type="SUPFAM" id="SSF55874">
    <property type="entry name" value="ATPase domain of HSP90 chaperone/DNA topoisomerase II/histidine kinase"/>
    <property type="match status" value="1"/>
</dbReference>
<keyword evidence="11" id="KW-1185">Reference proteome</keyword>
<feature type="region of interest" description="Disordered" evidence="8">
    <location>
        <begin position="1070"/>
        <end position="1100"/>
    </location>
</feature>
<feature type="region of interest" description="Disordered" evidence="8">
    <location>
        <begin position="848"/>
        <end position="1013"/>
    </location>
</feature>
<dbReference type="EMBL" id="CAXITT010000782">
    <property type="protein sequence ID" value="CAL1546175.1"/>
    <property type="molecule type" value="Genomic_DNA"/>
</dbReference>
<feature type="compositionally biased region" description="Polar residues" evidence="8">
    <location>
        <begin position="858"/>
        <end position="872"/>
    </location>
</feature>
<dbReference type="InterPro" id="IPR045261">
    <property type="entry name" value="MORC_ATPase"/>
</dbReference>
<feature type="coiled-coil region" evidence="7">
    <location>
        <begin position="501"/>
        <end position="571"/>
    </location>
</feature>
<dbReference type="GO" id="GO:0008270">
    <property type="term" value="F:zinc ion binding"/>
    <property type="evidence" value="ECO:0007669"/>
    <property type="project" value="UniProtKB-KW"/>
</dbReference>
<dbReference type="Proteomes" id="UP001497497">
    <property type="component" value="Unassembled WGS sequence"/>
</dbReference>
<dbReference type="Pfam" id="PF13589">
    <property type="entry name" value="HATPase_c_3"/>
    <property type="match status" value="1"/>
</dbReference>
<dbReference type="Gene3D" id="3.30.565.10">
    <property type="entry name" value="Histidine kinase-like ATPase, C-terminal domain"/>
    <property type="match status" value="1"/>
</dbReference>
<keyword evidence="2" id="KW-0479">Metal-binding</keyword>
<dbReference type="Pfam" id="PF17942">
    <property type="entry name" value="Morc6_S5"/>
    <property type="match status" value="1"/>
</dbReference>
<sequence length="1467" mass="164381">MASTLGIPLSKVSPAFLHANSTSHTWAFSAFAELIDNAYDPDVSASELLIDQVDIRDTPCLIFLDNGAGMDRDHLLKMLSFGFCEKDIYERQGSHQPIGHYGNGFKSGSMRLGQDALVFTRCQRSASIGFLSQTYLKAIQTDLLFVTSLMNASLERIKSQESRNNLNAILQYSVFKDEEELKAELRALEGSKTGTKIIIYNLKRLQDGTYELDFYSDPTDIRCPEAHEVDMTSVYHRPIQQNSSEYKRSLREYCSILFLRPRMKITIRGIRVKSKLISKSLSNTEIDMYKPTWLSRPVKIIFGFTCEKDKSEDYGMMLYHRNRLIKAYEKVGYQKQPNELGVGVVGVAQVDFLQPIHNKQDFNKDEKFNSVMAAFANKLNDYWNEKKTQQGPSQIQASFRTLPDWLWAQCDMCLKWRRLPDGVDGNSLPEQWFCRMNSDATHNRCDIPEEPEDEDLAVRPTYEKTFKKRICFIIVFLDFQFTKITFKPIHDLALFFQKRKMIEKERELQEKEAALRAIQHVASNPDSQALTSLQKELAAARQREEQQRRVIQQMEEQRKLWLQMAESLQNSKGKKPKEVIEQMSQIIGTISPYSSLGLPTKRKQAETAANNKGAKQMCIKTETGEVLSITQNDINSQDDEDNEVDEAPRFPRANKLPSTTNKPQEKEKPHLSTSPKKVASKTNTSNEIDRANVEIPATAETCRSRKKSVNKENVVAVIDLTGDREFGELVDIKPDLDELRTTLQENLRPDIKPDKDKLDEQLSGKGSAETNKDPTAKIIDEAKEEVEEHQTVAPNLTELGCPDGLNVVSSEKDDSVHSGRMDEEPEFPTVIPDSFNDTLEAAIAAIQERMEKEKCFPPTTSSTEDTSAQSSPQEHKKELKEITTTSSKKRSDSESSLESLTGMIFNSKNDADKNELMRNADSNYSEKEVLKTDLDIADTSIPARDPEEGEEDNYGDEGSYDAYDDDSDYRDDRGEKGDVIGEKKECKDISSRSNSTADDDDSHRGNGNVVSDMDNSCMVKARGSVSSLQTLNSRQEMKEKLTTVKDLFQGNDLTLNEMIAACEKRHDMNTDSHKDSVHVTDGFEDKPSDSATNEEPVPATLGQTVKFNDKNTNVSEFSVSSPLNEAVEDDGVCTDHLSNEQNQALEMSVCTLTNALEDLDESDLADCGVGSSVAPETLLPDPAGLSDDLISANENCDVHFLVDASPVGEMLAPNSNCLMSQKLTRVNKVNCIDVKEDTQRMNPATDLHTTNKESYSGFSEQKSPEIPAQDSCLPASPSKNFSSPLSEDSNGDSRDSVSPKGITNAQENYLVEDVELGESDDNSNLALAAAGAREAIQASESANVQLCGVSVNSSGTDITNLNNYLHSCDKVLNSPVDTGNFFEKETQTPMTIFSEAEIQTDTSNDSDLHTKLKTNERLLEETKERLTRFHQDVHRLLQYIVSDTDLGDVNNIEQMVKQMLEVNEESF</sequence>
<keyword evidence="4" id="KW-0862">Zinc</keyword>
<feature type="compositionally biased region" description="Polar residues" evidence="8">
    <location>
        <begin position="1277"/>
        <end position="1288"/>
    </location>
</feature>
<feature type="region of interest" description="Disordered" evidence="8">
    <location>
        <begin position="788"/>
        <end position="835"/>
    </location>
</feature>
<evidence type="ECO:0000313" key="11">
    <source>
        <dbReference type="Proteomes" id="UP001497497"/>
    </source>
</evidence>
<protein>
    <recommendedName>
        <fullName evidence="9">CW-type domain-containing protein</fullName>
    </recommendedName>
</protein>
<feature type="compositionally biased region" description="Basic and acidic residues" evidence="8">
    <location>
        <begin position="747"/>
        <end position="762"/>
    </location>
</feature>
<reference evidence="10 11" key="1">
    <citation type="submission" date="2024-04" db="EMBL/GenBank/DDBJ databases">
        <authorList>
            <consortium name="Genoscope - CEA"/>
            <person name="William W."/>
        </authorList>
    </citation>
    <scope>NUCLEOTIDE SEQUENCE [LARGE SCALE GENOMIC DNA]</scope>
</reference>
<feature type="compositionally biased region" description="Basic and acidic residues" evidence="8">
    <location>
        <begin position="1070"/>
        <end position="1088"/>
    </location>
</feature>
<keyword evidence="6" id="KW-0539">Nucleus</keyword>
<evidence type="ECO:0000313" key="10">
    <source>
        <dbReference type="EMBL" id="CAL1546175.1"/>
    </source>
</evidence>
<dbReference type="InterPro" id="IPR036890">
    <property type="entry name" value="HATPase_C_sf"/>
</dbReference>
<comment type="subcellular location">
    <subcellularLocation>
        <location evidence="1">Nucleus</location>
    </subcellularLocation>
</comment>
<evidence type="ECO:0000256" key="8">
    <source>
        <dbReference type="SAM" id="MobiDB-lite"/>
    </source>
</evidence>
<dbReference type="PROSITE" id="PS51050">
    <property type="entry name" value="ZF_CW"/>
    <property type="match status" value="1"/>
</dbReference>
<evidence type="ECO:0000256" key="2">
    <source>
        <dbReference type="ARBA" id="ARBA00022723"/>
    </source>
</evidence>
<gene>
    <name evidence="10" type="ORF">GSLYS_00019552001</name>
</gene>
<evidence type="ECO:0000256" key="1">
    <source>
        <dbReference type="ARBA" id="ARBA00004123"/>
    </source>
</evidence>